<dbReference type="NCBIfam" id="TIGR03468">
    <property type="entry name" value="HpnG"/>
    <property type="match status" value="1"/>
</dbReference>
<accession>A0A2W1KC03</accession>
<gene>
    <name evidence="2" type="ORF">DN052_15195</name>
</gene>
<dbReference type="PANTHER" id="PTHR46832:SF1">
    <property type="entry name" value="5'-METHYLTHIOADENOSINE_S-ADENOSYLHOMOCYSTEINE NUCLEOSIDASE"/>
    <property type="match status" value="1"/>
</dbReference>
<proteinExistence type="predicted"/>
<dbReference type="GO" id="GO:0008782">
    <property type="term" value="F:adenosylhomocysteine nucleosidase activity"/>
    <property type="evidence" value="ECO:0007669"/>
    <property type="project" value="TreeGrafter"/>
</dbReference>
<dbReference type="AlphaFoldDB" id="A0A2W1KC03"/>
<dbReference type="GO" id="GO:0005829">
    <property type="term" value="C:cytosol"/>
    <property type="evidence" value="ECO:0007669"/>
    <property type="project" value="TreeGrafter"/>
</dbReference>
<dbReference type="GeneID" id="65281249"/>
<evidence type="ECO:0000313" key="3">
    <source>
        <dbReference type="Proteomes" id="UP000248886"/>
    </source>
</evidence>
<name>A0A2W1KC03_ACIFR</name>
<dbReference type="EMBL" id="QKQP01000012">
    <property type="protein sequence ID" value="PZD79872.1"/>
    <property type="molecule type" value="Genomic_DNA"/>
</dbReference>
<dbReference type="CDD" id="cd17768">
    <property type="entry name" value="adenosylhopane_nucleosidase_HpnG-like"/>
    <property type="match status" value="1"/>
</dbReference>
<evidence type="ECO:0000313" key="2">
    <source>
        <dbReference type="EMBL" id="PZD79872.1"/>
    </source>
</evidence>
<dbReference type="InterPro" id="IPR017831">
    <property type="entry name" value="Hopanoid-assoc_phosphoryl_HpnG"/>
</dbReference>
<feature type="domain" description="Nucleoside phosphorylase" evidence="1">
    <location>
        <begin position="33"/>
        <end position="181"/>
    </location>
</feature>
<dbReference type="GO" id="GO:0009116">
    <property type="term" value="P:nucleoside metabolic process"/>
    <property type="evidence" value="ECO:0007669"/>
    <property type="project" value="InterPro"/>
</dbReference>
<evidence type="ECO:0000259" key="1">
    <source>
        <dbReference type="Pfam" id="PF01048"/>
    </source>
</evidence>
<dbReference type="GO" id="GO:0019284">
    <property type="term" value="P:L-methionine salvage from S-adenosylmethionine"/>
    <property type="evidence" value="ECO:0007669"/>
    <property type="project" value="TreeGrafter"/>
</dbReference>
<dbReference type="OMA" id="CPFIILR"/>
<dbReference type="InterPro" id="IPR000845">
    <property type="entry name" value="Nucleoside_phosphorylase_d"/>
</dbReference>
<dbReference type="InterPro" id="IPR035994">
    <property type="entry name" value="Nucleoside_phosphorylase_sf"/>
</dbReference>
<reference evidence="2 3" key="1">
    <citation type="submission" date="2018-06" db="EMBL/GenBank/DDBJ databases">
        <title>Draft sequence of Acidithiobacillus ferrooxidans CCM 4253.</title>
        <authorList>
            <person name="Moya-Beltran A."/>
            <person name="Castro M."/>
            <person name="Covarrubias P.C."/>
            <person name="Issotta F."/>
            <person name="Janiczek O."/>
            <person name="Mandl M."/>
            <person name="Kucera J."/>
            <person name="Quatrini R."/>
        </authorList>
    </citation>
    <scope>NUCLEOTIDE SEQUENCE [LARGE SCALE GENOMIC DNA]</scope>
    <source>
        <strain evidence="2 3">CCM 4253</strain>
    </source>
</reference>
<dbReference type="PANTHER" id="PTHR46832">
    <property type="entry name" value="5'-METHYLTHIOADENOSINE/S-ADENOSYLHOMOCYSTEINE NUCLEOSIDASE"/>
    <property type="match status" value="1"/>
</dbReference>
<dbReference type="SMR" id="A0A2W1KC03"/>
<protein>
    <submittedName>
        <fullName evidence="2">Nucleosidase</fullName>
    </submittedName>
</protein>
<comment type="caution">
    <text evidence="2">The sequence shown here is derived from an EMBL/GenBank/DDBJ whole genome shotgun (WGS) entry which is preliminary data.</text>
</comment>
<dbReference type="Gene3D" id="3.40.50.1580">
    <property type="entry name" value="Nucleoside phosphorylase domain"/>
    <property type="match status" value="1"/>
</dbReference>
<dbReference type="Proteomes" id="UP000248886">
    <property type="component" value="Unassembled WGS sequence"/>
</dbReference>
<dbReference type="OrthoDB" id="5298083at2"/>
<dbReference type="RefSeq" id="WP_012536989.1">
    <property type="nucleotide sequence ID" value="NZ_AP025160.1"/>
</dbReference>
<organism evidence="2 3">
    <name type="scientific">Acidithiobacillus ferrooxidans</name>
    <name type="common">Thiobacillus ferrooxidans</name>
    <dbReference type="NCBI Taxonomy" id="920"/>
    <lineage>
        <taxon>Bacteria</taxon>
        <taxon>Pseudomonadati</taxon>
        <taxon>Pseudomonadota</taxon>
        <taxon>Acidithiobacillia</taxon>
        <taxon>Acidithiobacillales</taxon>
        <taxon>Acidithiobacillaceae</taxon>
        <taxon>Acidithiobacillus</taxon>
    </lineage>
</organism>
<dbReference type="SUPFAM" id="SSF53167">
    <property type="entry name" value="Purine and uridine phosphorylases"/>
    <property type="match status" value="1"/>
</dbReference>
<sequence length="237" mass="24487">MHGARIGVVAALDAEARVFSLAGALSHDALIEVGEQILLCISGMGPERATAATDRLIAAGVDGLVSWGTAGALRSERKPGDLLLPETVFWAGQCWAVDVAWRGSLAKSLSIPFHAGGVLSVDEPCGSRAAKAAFLMDYPSAQGVDMESGAIAAAAHDADTPFIVIRSVVDPADQSLPAVATTSVDAYGRPQALRLARGLLRHPAELSTLLGLGGQMQKALRTLRTVAPALRYAGKAA</sequence>
<dbReference type="Pfam" id="PF01048">
    <property type="entry name" value="PNP_UDP_1"/>
    <property type="match status" value="1"/>
</dbReference>
<dbReference type="GO" id="GO:0008930">
    <property type="term" value="F:methylthioadenosine nucleosidase activity"/>
    <property type="evidence" value="ECO:0007669"/>
    <property type="project" value="TreeGrafter"/>
</dbReference>